<sequence>MPNLDLYPLPPHLYRDLVNALFDTAIKYQNTQQLRAKLSSTLLNSGVVPCGSDNLWMPLYTETELNEAKQSNTSVVNFDWATSQLVACCSYSSRLSGINFSLFRVSGEMNERRFIAVDIGEHLTEEEVLSRIKQNVWHVVIAEEGLGRHLAEALERSGVKPQRVSMARPEAEGLRSTRYFNPWAYANIAAGEALLQCRLYLKHVPEIENVGTKIFRRLNENGQWRVTSRKDIEASDYAKDTWASLCLAFLAEPQKEGCGEDKQDG</sequence>
<gene>
    <name evidence="1" type="ORF">O4000_29100</name>
</gene>
<evidence type="ECO:0000313" key="2">
    <source>
        <dbReference type="Proteomes" id="UP001164536"/>
    </source>
</evidence>
<organism evidence="1 2">
    <name type="scientific">Citrobacter freundii</name>
    <dbReference type="NCBI Taxonomy" id="546"/>
    <lineage>
        <taxon>Bacteria</taxon>
        <taxon>Pseudomonadati</taxon>
        <taxon>Pseudomonadota</taxon>
        <taxon>Gammaproteobacteria</taxon>
        <taxon>Enterobacterales</taxon>
        <taxon>Enterobacteriaceae</taxon>
        <taxon>Citrobacter</taxon>
        <taxon>Citrobacter freundii complex</taxon>
    </lineage>
</organism>
<proteinExistence type="predicted"/>
<accession>A0ABY7LAQ7</accession>
<protein>
    <submittedName>
        <fullName evidence="1">Uncharacterized protein</fullName>
    </submittedName>
</protein>
<evidence type="ECO:0000313" key="1">
    <source>
        <dbReference type="EMBL" id="WAZ60674.1"/>
    </source>
</evidence>
<dbReference type="Proteomes" id="UP001164536">
    <property type="component" value="Plasmid unnamed5"/>
</dbReference>
<dbReference type="RefSeq" id="WP_269521564.1">
    <property type="nucleotide sequence ID" value="NZ_CP114569.1"/>
</dbReference>
<dbReference type="EMBL" id="CP114569">
    <property type="protein sequence ID" value="WAZ60674.1"/>
    <property type="molecule type" value="Genomic_DNA"/>
</dbReference>
<geneLocation type="plasmid" evidence="1 2">
    <name>unnamed5</name>
</geneLocation>
<name>A0ABY7LAQ7_CITFR</name>
<reference evidence="1" key="1">
    <citation type="submission" date="2022-12" db="EMBL/GenBank/DDBJ databases">
        <title>2953647.</title>
        <authorList>
            <person name="Hergert J."/>
            <person name="Casey R."/>
            <person name="Wagner J."/>
            <person name="Young E.L."/>
            <person name="Oakeson K.F."/>
        </authorList>
    </citation>
    <scope>NUCLEOTIDE SEQUENCE</scope>
    <source>
        <strain evidence="1">2953647</strain>
        <plasmid evidence="1">unnamed5</plasmid>
    </source>
</reference>
<keyword evidence="2" id="KW-1185">Reference proteome</keyword>
<keyword evidence="1" id="KW-0614">Plasmid</keyword>